<dbReference type="AlphaFoldDB" id="A0A552V8A4"/>
<protein>
    <submittedName>
        <fullName evidence="5">Helix-turn-helix transcriptional regulator</fullName>
    </submittedName>
</protein>
<evidence type="ECO:0000313" key="5">
    <source>
        <dbReference type="EMBL" id="TRW26659.1"/>
    </source>
</evidence>
<dbReference type="Pfam" id="PF12833">
    <property type="entry name" value="HTH_18"/>
    <property type="match status" value="1"/>
</dbReference>
<evidence type="ECO:0000313" key="6">
    <source>
        <dbReference type="Proteomes" id="UP000320643"/>
    </source>
</evidence>
<dbReference type="SMART" id="SM00342">
    <property type="entry name" value="HTH_ARAC"/>
    <property type="match status" value="1"/>
</dbReference>
<dbReference type="EMBL" id="VJVZ01000002">
    <property type="protein sequence ID" value="TRW26659.1"/>
    <property type="molecule type" value="Genomic_DNA"/>
</dbReference>
<gene>
    <name evidence="5" type="ORF">FMM05_04585</name>
</gene>
<keyword evidence="6" id="KW-1185">Reference proteome</keyword>
<dbReference type="GO" id="GO:0003700">
    <property type="term" value="F:DNA-binding transcription factor activity"/>
    <property type="evidence" value="ECO:0007669"/>
    <property type="project" value="InterPro"/>
</dbReference>
<evidence type="ECO:0000259" key="4">
    <source>
        <dbReference type="PROSITE" id="PS01124"/>
    </source>
</evidence>
<proteinExistence type="predicted"/>
<evidence type="ECO:0000256" key="3">
    <source>
        <dbReference type="ARBA" id="ARBA00023163"/>
    </source>
</evidence>
<keyword evidence="3" id="KW-0804">Transcription</keyword>
<evidence type="ECO:0000256" key="2">
    <source>
        <dbReference type="ARBA" id="ARBA00023125"/>
    </source>
</evidence>
<keyword evidence="1" id="KW-0805">Transcription regulation</keyword>
<organism evidence="5 6">
    <name type="scientific">Flavobacterium zepuense</name>
    <dbReference type="NCBI Taxonomy" id="2593302"/>
    <lineage>
        <taxon>Bacteria</taxon>
        <taxon>Pseudomonadati</taxon>
        <taxon>Bacteroidota</taxon>
        <taxon>Flavobacteriia</taxon>
        <taxon>Flavobacteriales</taxon>
        <taxon>Flavobacteriaceae</taxon>
        <taxon>Flavobacterium</taxon>
    </lineage>
</organism>
<reference evidence="5 6" key="1">
    <citation type="submission" date="2019-07" db="EMBL/GenBank/DDBJ databases">
        <title>Flavobacterium sp. nov., isolated from glacier ice.</title>
        <authorList>
            <person name="Liu Q."/>
            <person name="Xin Y.-H."/>
        </authorList>
    </citation>
    <scope>NUCLEOTIDE SEQUENCE [LARGE SCALE GENOMIC DNA]</scope>
    <source>
        <strain evidence="5 6">ZT4R6</strain>
    </source>
</reference>
<dbReference type="InterPro" id="IPR018060">
    <property type="entry name" value="HTH_AraC"/>
</dbReference>
<evidence type="ECO:0000256" key="1">
    <source>
        <dbReference type="ARBA" id="ARBA00023015"/>
    </source>
</evidence>
<keyword evidence="2" id="KW-0238">DNA-binding</keyword>
<dbReference type="Proteomes" id="UP000320643">
    <property type="component" value="Unassembled WGS sequence"/>
</dbReference>
<dbReference type="PROSITE" id="PS01124">
    <property type="entry name" value="HTH_ARAC_FAMILY_2"/>
    <property type="match status" value="1"/>
</dbReference>
<dbReference type="Gene3D" id="1.10.10.60">
    <property type="entry name" value="Homeodomain-like"/>
    <property type="match status" value="2"/>
</dbReference>
<dbReference type="InterPro" id="IPR009057">
    <property type="entry name" value="Homeodomain-like_sf"/>
</dbReference>
<comment type="caution">
    <text evidence="5">The sequence shown here is derived from an EMBL/GenBank/DDBJ whole genome shotgun (WGS) entry which is preliminary data.</text>
</comment>
<dbReference type="PANTHER" id="PTHR43280:SF32">
    <property type="entry name" value="TRANSCRIPTIONAL REGULATORY PROTEIN"/>
    <property type="match status" value="1"/>
</dbReference>
<sequence>MTTNVPLRIKTIAEFHALRGLPRPKHPLISIVNFDDVTKPAVKGQESLLFEFYTISLKWGMNHVYKYGQQEYAYDFNEGTMFFMAPNQVLNIRIAEDSKRPTGWMMMVHPDYLYGTSLATAIKKYDFFDYSANEALLLSEDEEVKVNRIVQNISQEHMERIDTFSQPIIVSQLETLLNYSDRFYQRQFITRQKINHEVLDSLEAIVNQMLDSDTLMLDGLPSVQHIADALNVSPAYLRGILKQLTGQSTQQFIHEKLIEKAKEKLSTTSLSVSQIAYALGFEQPQSFSRLFKNKTNQSPLEFRERFN</sequence>
<name>A0A552V8A4_9FLAO</name>
<feature type="domain" description="HTH araC/xylS-type" evidence="4">
    <location>
        <begin position="200"/>
        <end position="305"/>
    </location>
</feature>
<dbReference type="SUPFAM" id="SSF46689">
    <property type="entry name" value="Homeodomain-like"/>
    <property type="match status" value="1"/>
</dbReference>
<dbReference type="OrthoDB" id="2600165at2"/>
<dbReference type="RefSeq" id="WP_143372157.1">
    <property type="nucleotide sequence ID" value="NZ_VJVZ01000002.1"/>
</dbReference>
<dbReference type="PANTHER" id="PTHR43280">
    <property type="entry name" value="ARAC-FAMILY TRANSCRIPTIONAL REGULATOR"/>
    <property type="match status" value="1"/>
</dbReference>
<accession>A0A552V8A4</accession>
<dbReference type="GO" id="GO:0043565">
    <property type="term" value="F:sequence-specific DNA binding"/>
    <property type="evidence" value="ECO:0007669"/>
    <property type="project" value="InterPro"/>
</dbReference>